<keyword evidence="2" id="KW-1185">Reference proteome</keyword>
<dbReference type="Pfam" id="PF06830">
    <property type="entry name" value="Root_cap"/>
    <property type="match status" value="1"/>
</dbReference>
<dbReference type="OrthoDB" id="2012132at2759"/>
<dbReference type="PANTHER" id="PTHR31656">
    <property type="entry name" value="ROOT CAP DOMAIN-CONTAINING PROTEIN"/>
    <property type="match status" value="1"/>
</dbReference>
<sequence>MPPTTELSSSISAVLNTLYCAEVEKDCYTGLNMAPPQGVTAFLLLLVSAALLETTDAQTQGPNFPRLPTFKPPQVPIFKPPPVPTFWPAPNLPPFKPPVQPTKAMCTNPTYRYCYQVPIHCPWNCPRSCAINCITCSPVCKCNKPGGICQDPRFIGGDGITFYFHGKKDRDFCLLSDSDLHINAHFIGRRGANRTRDFTWVQAVGILFGDHRLYVGAQKTAAWDNSVDRLSITFDGEPVTLAPEEGAMWRSHSTPAVSIIRSAGANAVTVEVENMFKVTADVVPITEEESRAHGYGITADDCFAHLELGFKFFDLTSDVHGVLGQTYRDDYVSRVKMSSNMPLMGGEPKYAVPSLFSTDCEVKRFGNGGKKGAGIAMATEKPVLSCESGMRGSHGIVCKK</sequence>
<dbReference type="Proteomes" id="UP000652761">
    <property type="component" value="Unassembled WGS sequence"/>
</dbReference>
<reference evidence="1" key="1">
    <citation type="submission" date="2017-07" db="EMBL/GenBank/DDBJ databases">
        <title>Taro Niue Genome Assembly and Annotation.</title>
        <authorList>
            <person name="Atibalentja N."/>
            <person name="Keating K."/>
            <person name="Fields C.J."/>
        </authorList>
    </citation>
    <scope>NUCLEOTIDE SEQUENCE</scope>
    <source>
        <strain evidence="1">Niue_2</strain>
        <tissue evidence="1">Leaf</tissue>
    </source>
</reference>
<dbReference type="AlphaFoldDB" id="A0A843U537"/>
<evidence type="ECO:0000313" key="2">
    <source>
        <dbReference type="Proteomes" id="UP000652761"/>
    </source>
</evidence>
<comment type="caution">
    <text evidence="1">The sequence shown here is derived from an EMBL/GenBank/DDBJ whole genome shotgun (WGS) entry which is preliminary data.</text>
</comment>
<organism evidence="1 2">
    <name type="scientific">Colocasia esculenta</name>
    <name type="common">Wild taro</name>
    <name type="synonym">Arum esculentum</name>
    <dbReference type="NCBI Taxonomy" id="4460"/>
    <lineage>
        <taxon>Eukaryota</taxon>
        <taxon>Viridiplantae</taxon>
        <taxon>Streptophyta</taxon>
        <taxon>Embryophyta</taxon>
        <taxon>Tracheophyta</taxon>
        <taxon>Spermatophyta</taxon>
        <taxon>Magnoliopsida</taxon>
        <taxon>Liliopsida</taxon>
        <taxon>Araceae</taxon>
        <taxon>Aroideae</taxon>
        <taxon>Colocasieae</taxon>
        <taxon>Colocasia</taxon>
    </lineage>
</organism>
<dbReference type="InterPro" id="IPR009646">
    <property type="entry name" value="Root_cap"/>
</dbReference>
<evidence type="ECO:0000313" key="1">
    <source>
        <dbReference type="EMBL" id="MQL76814.1"/>
    </source>
</evidence>
<name>A0A843U537_COLES</name>
<evidence type="ECO:0008006" key="3">
    <source>
        <dbReference type="Google" id="ProtNLM"/>
    </source>
</evidence>
<dbReference type="EMBL" id="NMUH01000319">
    <property type="protein sequence ID" value="MQL76814.1"/>
    <property type="molecule type" value="Genomic_DNA"/>
</dbReference>
<gene>
    <name evidence="1" type="ORF">Taro_009210</name>
</gene>
<proteinExistence type="predicted"/>
<protein>
    <recommendedName>
        <fullName evidence="3">Root cap</fullName>
    </recommendedName>
</protein>
<accession>A0A843U537</accession>